<dbReference type="Proteomes" id="UP000078540">
    <property type="component" value="Unassembled WGS sequence"/>
</dbReference>
<dbReference type="AlphaFoldDB" id="A0A195B729"/>
<accession>A0A195B729</accession>
<keyword evidence="2" id="KW-1185">Reference proteome</keyword>
<gene>
    <name evidence="1" type="ORF">ALC53_09588</name>
</gene>
<evidence type="ECO:0000313" key="1">
    <source>
        <dbReference type="EMBL" id="KYM80062.1"/>
    </source>
</evidence>
<evidence type="ECO:0000313" key="2">
    <source>
        <dbReference type="Proteomes" id="UP000078540"/>
    </source>
</evidence>
<dbReference type="EMBL" id="KQ976579">
    <property type="protein sequence ID" value="KYM80062.1"/>
    <property type="molecule type" value="Genomic_DNA"/>
</dbReference>
<name>A0A195B729_9HYME</name>
<proteinExistence type="predicted"/>
<sequence length="349" mass="40010">MVSREVAVSYSGHEWDSSSRYLGSACSVACVCIEDYSQTCCKRTTLPFIVFSHEKRLLLVKAFAYPHLARIELIVIVDKRRQRKRLNYNNCHGLSRHALAKLGAKIVIVCVKSSSNLNQFFNHTVLLRSRSAREGGCTAKPSKPNQNISPCIEDESYRDRLSSFPYYESSSSRTRSFSMLAAPSQKGKRKHERMERVPSIDIVNNRRQFLYDIRATYWDETLVDLFAFTSVVSRMHRTSYEREKKCLAMPLPPTKPIIYDAKKRDMSKLLEAYPEGADLFLVCEVHGESDSDSHQMYVVRTEKSHFVEESYSLARGQFHLESSTQRTRGKFCELVRQQKMGREAGKSGG</sequence>
<organism evidence="1 2">
    <name type="scientific">Atta colombica</name>
    <dbReference type="NCBI Taxonomy" id="520822"/>
    <lineage>
        <taxon>Eukaryota</taxon>
        <taxon>Metazoa</taxon>
        <taxon>Ecdysozoa</taxon>
        <taxon>Arthropoda</taxon>
        <taxon>Hexapoda</taxon>
        <taxon>Insecta</taxon>
        <taxon>Pterygota</taxon>
        <taxon>Neoptera</taxon>
        <taxon>Endopterygota</taxon>
        <taxon>Hymenoptera</taxon>
        <taxon>Apocrita</taxon>
        <taxon>Aculeata</taxon>
        <taxon>Formicoidea</taxon>
        <taxon>Formicidae</taxon>
        <taxon>Myrmicinae</taxon>
        <taxon>Atta</taxon>
    </lineage>
</organism>
<reference evidence="1 2" key="1">
    <citation type="submission" date="2015-09" db="EMBL/GenBank/DDBJ databases">
        <title>Atta colombica WGS genome.</title>
        <authorList>
            <person name="Nygaard S."/>
            <person name="Hu H."/>
            <person name="Boomsma J."/>
            <person name="Zhang G."/>
        </authorList>
    </citation>
    <scope>NUCLEOTIDE SEQUENCE [LARGE SCALE GENOMIC DNA]</scope>
    <source>
        <strain evidence="1">Treedump-2</strain>
        <tissue evidence="1">Whole body</tissue>
    </source>
</reference>
<protein>
    <submittedName>
        <fullName evidence="1">Uncharacterized protein</fullName>
    </submittedName>
</protein>
<dbReference type="STRING" id="520822.A0A195B729"/>